<evidence type="ECO:0000313" key="1">
    <source>
        <dbReference type="EMBL" id="MCI90558.1"/>
    </source>
</evidence>
<name>A0A392VQ82_9FABA</name>
<keyword evidence="2" id="KW-1185">Reference proteome</keyword>
<dbReference type="AlphaFoldDB" id="A0A392VQ82"/>
<protein>
    <submittedName>
        <fullName evidence="1">Uncharacterized protein</fullName>
    </submittedName>
</protein>
<proteinExistence type="predicted"/>
<accession>A0A392VQ82</accession>
<reference evidence="1 2" key="1">
    <citation type="journal article" date="2018" name="Front. Plant Sci.">
        <title>Red Clover (Trifolium pratense) and Zigzag Clover (T. medium) - A Picture of Genomic Similarities and Differences.</title>
        <authorList>
            <person name="Dluhosova J."/>
            <person name="Istvanek J."/>
            <person name="Nedelnik J."/>
            <person name="Repkova J."/>
        </authorList>
    </citation>
    <scope>NUCLEOTIDE SEQUENCE [LARGE SCALE GENOMIC DNA]</scope>
    <source>
        <strain evidence="2">cv. 10/8</strain>
        <tissue evidence="1">Leaf</tissue>
    </source>
</reference>
<dbReference type="EMBL" id="LXQA011247983">
    <property type="protein sequence ID" value="MCI90558.1"/>
    <property type="molecule type" value="Genomic_DNA"/>
</dbReference>
<organism evidence="1 2">
    <name type="scientific">Trifolium medium</name>
    <dbReference type="NCBI Taxonomy" id="97028"/>
    <lineage>
        <taxon>Eukaryota</taxon>
        <taxon>Viridiplantae</taxon>
        <taxon>Streptophyta</taxon>
        <taxon>Embryophyta</taxon>
        <taxon>Tracheophyta</taxon>
        <taxon>Spermatophyta</taxon>
        <taxon>Magnoliopsida</taxon>
        <taxon>eudicotyledons</taxon>
        <taxon>Gunneridae</taxon>
        <taxon>Pentapetalae</taxon>
        <taxon>rosids</taxon>
        <taxon>fabids</taxon>
        <taxon>Fabales</taxon>
        <taxon>Fabaceae</taxon>
        <taxon>Papilionoideae</taxon>
        <taxon>50 kb inversion clade</taxon>
        <taxon>NPAAA clade</taxon>
        <taxon>Hologalegina</taxon>
        <taxon>IRL clade</taxon>
        <taxon>Trifolieae</taxon>
        <taxon>Trifolium</taxon>
    </lineage>
</organism>
<feature type="non-terminal residue" evidence="1">
    <location>
        <position position="1"/>
    </location>
</feature>
<evidence type="ECO:0000313" key="2">
    <source>
        <dbReference type="Proteomes" id="UP000265520"/>
    </source>
</evidence>
<sequence>GYVPSMPLLWDKCVICCSAAPPMVTLKEYL</sequence>
<dbReference type="Proteomes" id="UP000265520">
    <property type="component" value="Unassembled WGS sequence"/>
</dbReference>
<comment type="caution">
    <text evidence="1">The sequence shown here is derived from an EMBL/GenBank/DDBJ whole genome shotgun (WGS) entry which is preliminary data.</text>
</comment>